<dbReference type="RefSeq" id="WP_057625425.1">
    <property type="nucleotide sequence ID" value="NZ_LKHV02000002.1"/>
</dbReference>
<dbReference type="EMBL" id="LKHV01000016">
    <property type="protein sequence ID" value="KRG17470.1"/>
    <property type="molecule type" value="Genomic_DNA"/>
</dbReference>
<protein>
    <submittedName>
        <fullName evidence="1">Uncharacterized protein</fullName>
    </submittedName>
</protein>
<dbReference type="Proteomes" id="UP000051494">
    <property type="component" value="Unassembled WGS sequence"/>
</dbReference>
<dbReference type="AlphaFoldDB" id="A0A0Q9YKF8"/>
<evidence type="ECO:0000313" key="2">
    <source>
        <dbReference type="EMBL" id="MCS5709770.1"/>
    </source>
</evidence>
<organism evidence="1">
    <name type="scientific">Candidatus Berkiella cookevillensis</name>
    <dbReference type="NCBI Taxonomy" id="437022"/>
    <lineage>
        <taxon>Bacteria</taxon>
        <taxon>Pseudomonadati</taxon>
        <taxon>Pseudomonadota</taxon>
        <taxon>Gammaproteobacteria</taxon>
        <taxon>Candidatus Berkiellales</taxon>
        <taxon>Candidatus Berkiellaceae</taxon>
        <taxon>Candidatus Berkiella</taxon>
    </lineage>
</organism>
<reference evidence="1" key="1">
    <citation type="submission" date="2015-09" db="EMBL/GenBank/DDBJ databases">
        <title>Draft Genome Sequences of Two Novel Amoeba-resistant Intranuclear Bacteria, Candidatus Berkiella cookevillensis and Candidatus Berkiella aquae.</title>
        <authorList>
            <person name="Mehari Y.T."/>
            <person name="Arivett B.A."/>
            <person name="Farone A.L."/>
            <person name="Gunderson J.H."/>
            <person name="Farone M.B."/>
        </authorList>
    </citation>
    <scope>NUCLEOTIDE SEQUENCE [LARGE SCALE GENOMIC DNA]</scope>
    <source>
        <strain evidence="1">CC99</strain>
    </source>
</reference>
<reference evidence="2" key="3">
    <citation type="submission" date="2021-06" db="EMBL/GenBank/DDBJ databases">
        <title>Genomic Description and Analysis of Intracellular Bacteria, Candidatus Berkiella cookevillensis and Candidatus Berkiella aquae.</title>
        <authorList>
            <person name="Kidane D.T."/>
            <person name="Mehari Y.T."/>
            <person name="Rice F.C."/>
            <person name="Arivett B.A."/>
            <person name="Farone A.L."/>
            <person name="Berk S.G."/>
            <person name="Farone M.B."/>
        </authorList>
    </citation>
    <scope>NUCLEOTIDE SEQUENCE</scope>
    <source>
        <strain evidence="2">CC99</strain>
    </source>
</reference>
<dbReference type="STRING" id="437022.CC99x_02331"/>
<evidence type="ECO:0000313" key="3">
    <source>
        <dbReference type="Proteomes" id="UP000051494"/>
    </source>
</evidence>
<evidence type="ECO:0000313" key="1">
    <source>
        <dbReference type="EMBL" id="KRG17470.1"/>
    </source>
</evidence>
<proteinExistence type="predicted"/>
<gene>
    <name evidence="2" type="ORF">CC99x_012760</name>
    <name evidence="1" type="ORF">CC99x_02331</name>
</gene>
<dbReference type="EMBL" id="LKHV02000002">
    <property type="protein sequence ID" value="MCS5709770.1"/>
    <property type="molecule type" value="Genomic_DNA"/>
</dbReference>
<comment type="caution">
    <text evidence="1">The sequence shown here is derived from an EMBL/GenBank/DDBJ whole genome shotgun (WGS) entry which is preliminary data.</text>
</comment>
<reference evidence="2" key="2">
    <citation type="journal article" date="2016" name="Genome Announc.">
        <title>Draft Genome Sequences of Two Novel Amoeba-Resistant Intranuclear Bacteria, 'Candidatus Berkiella cookevillensis' and 'Candidatus Berkiella aquae'.</title>
        <authorList>
            <person name="Mehari Y.T."/>
            <person name="Arivett B.A."/>
            <person name="Farone A.L."/>
            <person name="Gunderson J.H."/>
            <person name="Farone M.B."/>
        </authorList>
    </citation>
    <scope>NUCLEOTIDE SEQUENCE</scope>
    <source>
        <strain evidence="2">CC99</strain>
    </source>
</reference>
<accession>A0A0Q9YKF8</accession>
<dbReference type="OrthoDB" id="9851692at2"/>
<keyword evidence="3" id="KW-1185">Reference proteome</keyword>
<sequence>MVKALNPPIRRKSKLPKIVVGAVTRRFSIRIPVKMLEEVNELLARDGKNGHQKGKWISQAIEHLYYDEDYVELIKEEWLERKNNVPLQVTLTKEAEEILIKIVDRLKEECSGRKDILSATIRVAITAALIRCGVL</sequence>
<name>A0A0Q9YKF8_9GAMM</name>